<feature type="compositionally biased region" description="Basic and acidic residues" evidence="9">
    <location>
        <begin position="1521"/>
        <end position="1537"/>
    </location>
</feature>
<feature type="compositionally biased region" description="Acidic residues" evidence="9">
    <location>
        <begin position="496"/>
        <end position="506"/>
    </location>
</feature>
<evidence type="ECO:0000313" key="12">
    <source>
        <dbReference type="EMBL" id="PAA72994.1"/>
    </source>
</evidence>
<name>A0A267FIF7_9PLAT</name>
<evidence type="ECO:0000256" key="8">
    <source>
        <dbReference type="ARBA" id="ARBA00023242"/>
    </source>
</evidence>
<feature type="region of interest" description="Disordered" evidence="9">
    <location>
        <begin position="1578"/>
        <end position="1627"/>
    </location>
</feature>
<feature type="compositionally biased region" description="Basic and acidic residues" evidence="9">
    <location>
        <begin position="515"/>
        <end position="524"/>
    </location>
</feature>
<feature type="compositionally biased region" description="Basic residues" evidence="9">
    <location>
        <begin position="589"/>
        <end position="605"/>
    </location>
</feature>
<dbReference type="GO" id="GO:0003677">
    <property type="term" value="F:DNA binding"/>
    <property type="evidence" value="ECO:0007669"/>
    <property type="project" value="UniProtKB-KW"/>
</dbReference>
<feature type="compositionally biased region" description="Basic residues" evidence="9">
    <location>
        <begin position="543"/>
        <end position="552"/>
    </location>
</feature>
<feature type="compositionally biased region" description="Basic and acidic residues" evidence="9">
    <location>
        <begin position="393"/>
        <end position="422"/>
    </location>
</feature>
<dbReference type="EMBL" id="NIVC01001048">
    <property type="protein sequence ID" value="PAA72994.1"/>
    <property type="molecule type" value="Genomic_DNA"/>
</dbReference>
<dbReference type="Gene3D" id="3.40.50.300">
    <property type="entry name" value="P-loop containing nucleotide triphosphate hydrolases"/>
    <property type="match status" value="1"/>
</dbReference>
<comment type="caution">
    <text evidence="12">The sequence shown here is derived from an EMBL/GenBank/DDBJ whole genome shotgun (WGS) entry which is preliminary data.</text>
</comment>
<accession>A0A267FIF7</accession>
<feature type="compositionally biased region" description="Low complexity" evidence="9">
    <location>
        <begin position="382"/>
        <end position="392"/>
    </location>
</feature>
<reference evidence="12 13" key="1">
    <citation type="submission" date="2017-06" db="EMBL/GenBank/DDBJ databases">
        <title>A platform for efficient transgenesis in Macrostomum lignano, a flatworm model organism for stem cell research.</title>
        <authorList>
            <person name="Berezikov E."/>
        </authorList>
    </citation>
    <scope>NUCLEOTIDE SEQUENCE [LARGE SCALE GENOMIC DNA]</scope>
    <source>
        <strain evidence="12">DV1</strain>
        <tissue evidence="12">Whole organism</tissue>
    </source>
</reference>
<feature type="region of interest" description="Disordered" evidence="9">
    <location>
        <begin position="1519"/>
        <end position="1557"/>
    </location>
</feature>
<dbReference type="GO" id="GO:0005634">
    <property type="term" value="C:nucleus"/>
    <property type="evidence" value="ECO:0007669"/>
    <property type="project" value="UniProtKB-SubCell"/>
</dbReference>
<feature type="compositionally biased region" description="Low complexity" evidence="9">
    <location>
        <begin position="1578"/>
        <end position="1600"/>
    </location>
</feature>
<dbReference type="InterPro" id="IPR049730">
    <property type="entry name" value="SNF2/RAD54-like_C"/>
</dbReference>
<dbReference type="CDD" id="cd18793">
    <property type="entry name" value="SF2_C_SNF"/>
    <property type="match status" value="1"/>
</dbReference>
<dbReference type="SUPFAM" id="SSF52540">
    <property type="entry name" value="P-loop containing nucleoside triphosphate hydrolases"/>
    <property type="match status" value="2"/>
</dbReference>
<dbReference type="InterPro" id="IPR000330">
    <property type="entry name" value="SNF2_N"/>
</dbReference>
<dbReference type="GO" id="GO:0004386">
    <property type="term" value="F:helicase activity"/>
    <property type="evidence" value="ECO:0007669"/>
    <property type="project" value="UniProtKB-KW"/>
</dbReference>
<evidence type="ECO:0000259" key="10">
    <source>
        <dbReference type="PROSITE" id="PS51192"/>
    </source>
</evidence>
<dbReference type="Pfam" id="PF00271">
    <property type="entry name" value="Helicase_C"/>
    <property type="match status" value="1"/>
</dbReference>
<feature type="compositionally biased region" description="Acidic residues" evidence="9">
    <location>
        <begin position="262"/>
        <end position="272"/>
    </location>
</feature>
<feature type="domain" description="Helicase C-terminal" evidence="11">
    <location>
        <begin position="1284"/>
        <end position="1460"/>
    </location>
</feature>
<dbReference type="PANTHER" id="PTHR45797">
    <property type="entry name" value="RAD54-LIKE"/>
    <property type="match status" value="1"/>
</dbReference>
<dbReference type="PROSITE" id="PS51194">
    <property type="entry name" value="HELICASE_CTER"/>
    <property type="match status" value="1"/>
</dbReference>
<evidence type="ECO:0000313" key="13">
    <source>
        <dbReference type="Proteomes" id="UP000215902"/>
    </source>
</evidence>
<protein>
    <recommendedName>
        <fullName evidence="14">Transcriptional regulator ATRX</fullName>
    </recommendedName>
</protein>
<dbReference type="InterPro" id="IPR038718">
    <property type="entry name" value="SNF2-like_sf"/>
</dbReference>
<keyword evidence="5" id="KW-0347">Helicase</keyword>
<dbReference type="Pfam" id="PF00176">
    <property type="entry name" value="SNF2-rel_dom"/>
    <property type="match status" value="1"/>
</dbReference>
<evidence type="ECO:0000256" key="2">
    <source>
        <dbReference type="ARBA" id="ARBA00007025"/>
    </source>
</evidence>
<feature type="compositionally biased region" description="Acidic residues" evidence="9">
    <location>
        <begin position="743"/>
        <end position="753"/>
    </location>
</feature>
<dbReference type="STRING" id="282301.A0A267FIF7"/>
<feature type="domain" description="Helicase ATP-binding" evidence="10">
    <location>
        <begin position="863"/>
        <end position="1051"/>
    </location>
</feature>
<feature type="non-terminal residue" evidence="12">
    <location>
        <position position="1"/>
    </location>
</feature>
<evidence type="ECO:0000256" key="9">
    <source>
        <dbReference type="SAM" id="MobiDB-lite"/>
    </source>
</evidence>
<dbReference type="InterPro" id="IPR014001">
    <property type="entry name" value="Helicase_ATP-bd"/>
</dbReference>
<dbReference type="SMART" id="SM00490">
    <property type="entry name" value="HELICc"/>
    <property type="match status" value="1"/>
</dbReference>
<dbReference type="GO" id="GO:0005524">
    <property type="term" value="F:ATP binding"/>
    <property type="evidence" value="ECO:0007669"/>
    <property type="project" value="UniProtKB-KW"/>
</dbReference>
<evidence type="ECO:0000256" key="3">
    <source>
        <dbReference type="ARBA" id="ARBA00022741"/>
    </source>
</evidence>
<evidence type="ECO:0000259" key="11">
    <source>
        <dbReference type="PROSITE" id="PS51194"/>
    </source>
</evidence>
<dbReference type="OrthoDB" id="2020972at2759"/>
<comment type="subcellular location">
    <subcellularLocation>
        <location evidence="1">Nucleus</location>
    </subcellularLocation>
</comment>
<dbReference type="PROSITE" id="PS51192">
    <property type="entry name" value="HELICASE_ATP_BIND_1"/>
    <property type="match status" value="1"/>
</dbReference>
<dbReference type="SMART" id="SM00487">
    <property type="entry name" value="DEXDc"/>
    <property type="match status" value="1"/>
</dbReference>
<keyword evidence="3" id="KW-0547">Nucleotide-binding</keyword>
<evidence type="ECO:0000256" key="1">
    <source>
        <dbReference type="ARBA" id="ARBA00004123"/>
    </source>
</evidence>
<evidence type="ECO:0000256" key="7">
    <source>
        <dbReference type="ARBA" id="ARBA00023125"/>
    </source>
</evidence>
<feature type="compositionally biased region" description="Acidic residues" evidence="9">
    <location>
        <begin position="109"/>
        <end position="129"/>
    </location>
</feature>
<feature type="compositionally biased region" description="Low complexity" evidence="9">
    <location>
        <begin position="1546"/>
        <end position="1557"/>
    </location>
</feature>
<dbReference type="InterPro" id="IPR027417">
    <property type="entry name" value="P-loop_NTPase"/>
</dbReference>
<keyword evidence="13" id="KW-1185">Reference proteome</keyword>
<dbReference type="PANTHER" id="PTHR45797:SF3">
    <property type="entry name" value="TRANSCRIPTIONAL REGULATOR ATRX HOMOLOG"/>
    <property type="match status" value="1"/>
</dbReference>
<evidence type="ECO:0000256" key="4">
    <source>
        <dbReference type="ARBA" id="ARBA00022801"/>
    </source>
</evidence>
<feature type="compositionally biased region" description="Acidic residues" evidence="9">
    <location>
        <begin position="199"/>
        <end position="210"/>
    </location>
</feature>
<dbReference type="Proteomes" id="UP000215902">
    <property type="component" value="Unassembled WGS sequence"/>
</dbReference>
<dbReference type="InterPro" id="IPR001650">
    <property type="entry name" value="Helicase_C-like"/>
</dbReference>
<feature type="compositionally biased region" description="Acidic residues" evidence="9">
    <location>
        <begin position="137"/>
        <end position="162"/>
    </location>
</feature>
<keyword evidence="7" id="KW-0238">DNA-binding</keyword>
<feature type="compositionally biased region" description="Acidic residues" evidence="9">
    <location>
        <begin position="461"/>
        <end position="475"/>
    </location>
</feature>
<evidence type="ECO:0000256" key="5">
    <source>
        <dbReference type="ARBA" id="ARBA00022806"/>
    </source>
</evidence>
<dbReference type="Gene3D" id="3.40.50.10810">
    <property type="entry name" value="Tandem AAA-ATPase domain"/>
    <property type="match status" value="1"/>
</dbReference>
<proteinExistence type="inferred from homology"/>
<evidence type="ECO:0008006" key="14">
    <source>
        <dbReference type="Google" id="ProtNLM"/>
    </source>
</evidence>
<feature type="compositionally biased region" description="Acidic residues" evidence="9">
    <location>
        <begin position="619"/>
        <end position="636"/>
    </location>
</feature>
<organism evidence="12 13">
    <name type="scientific">Macrostomum lignano</name>
    <dbReference type="NCBI Taxonomy" id="282301"/>
    <lineage>
        <taxon>Eukaryota</taxon>
        <taxon>Metazoa</taxon>
        <taxon>Spiralia</taxon>
        <taxon>Lophotrochozoa</taxon>
        <taxon>Platyhelminthes</taxon>
        <taxon>Rhabditophora</taxon>
        <taxon>Macrostomorpha</taxon>
        <taxon>Macrostomida</taxon>
        <taxon>Macrostomidae</taxon>
        <taxon>Macrostomum</taxon>
    </lineage>
</organism>
<keyword evidence="4" id="KW-0378">Hydrolase</keyword>
<feature type="compositionally biased region" description="Basic and acidic residues" evidence="9">
    <location>
        <begin position="1214"/>
        <end position="1223"/>
    </location>
</feature>
<feature type="region of interest" description="Disordered" evidence="9">
    <location>
        <begin position="26"/>
        <end position="755"/>
    </location>
</feature>
<evidence type="ECO:0000256" key="6">
    <source>
        <dbReference type="ARBA" id="ARBA00022840"/>
    </source>
</evidence>
<sequence length="1707" mass="192526">FCYPAVVISQADSEAAKAALQHASYLRRCSMKRPAPDSSASDEDEIASELDSNADDDEENMEADINVDDSVELEQKPEDAGGTEESVFLQRRIKKKQMRRTERQSSIDGMDEDELPTTDEEANQDNDNQEEMHNGADDDSDVENENNNDEDNIEEAGDDEELNHDRSSPHLSDIERELELADQVIEGINPTGSGSNFADADEDVELENNSEQEKRQKETPVQSKPPSRRRMKETPKVSSSKRAEPDIEDEIAEPAVLISSESEAEALADAEPAEAAIEAEDRTPSEPELADDVLQTANGSECASPVFDKTSSAAVGPASSSTAVSNSESSRLRPRTAAKVETVGSADDSDEDNESRRRNKPRLAKTKPSVVQKDKGKGGDSAGSDSDSSSDGPSRKTAKDKSKKKVSPEQQKKTRGKVNGDDDRSDDDSSSNEQRRNKPRQAKSKAAQQTKKKKSAKSSDSDDELDEEDNSDDDFVSAAAKRGSKKRQSKKSQSDEQADSDYDDDDKATKKKKRDKNELKESDRSKKRKRNKQTEDSDDGDKRRSKRDRRKVASSDDGSDASSEKLSLFTSSDDEVDRLQDEIRASQQKLRKKQREAEKKKKKGKNNMLFDSSDFSNEASDDDADDKEASVDDDASENSAVSDFRMSDSEDSGKKKHSKNSKKDSDKKKQQQGKRVVLLDDSDSDDGEVRKSRGGGGGGGGRFGKRRKTDKSAADREDSDEDFVEIGKKKKKTSDDERIADVGDQEEDEDDEDKATGRRNIKRIMKVNKLSSVTKEAELAEKDRRRRVAEMQRKYNENIVQEVLDDSGPNQIVITKQLVLERNPETREPVIEVSPNICTKLKPHQVEAVQFQYECLYESLEQFKRQPEGSGCILAHCMGLGKTLSTISFLHTLFRYPDKLKVRSALIVCPLNTVLNWRNEFRMWLEDSSEDDIVDVQEIATVKDNKMRLAHCQGFLRNGGVLIVNYDMFRNLASGRNIRQKKNREIFRQALLDPGPDVVVCDEGHILKSGSTGLAKVMNEMRTRRRIVLTGTPLQNNLNEYYTMVNFVKPNLLGTAKEFANRFVNPIVNGQHADSTALDVRVMKRRAHVLHKMLDGCVHRRDYSALTKYLPPKYEYIISVRLSEVQIKLYQTYLDQVRPRLSQGGISLFADNQVLYRVWTHPYTLKLHEEEMLLRRLKEESEEEEADFIDDEEEEDSESDSGSSSSDNSDDDKDQNKESKNKSDSAPVVRRTRHTRQGSPTIDLTGDAEAPAPTSTQEEWWHSLYNEDMANDVSISGKLYILFSIMKMCNDIGDKLLVFSQSLLSLNVIEHFLGRFHDLGEGSPFRSELGFNSWEQGRDYLRLDGSTAAQTRKAMSEAFNRVDDLRLRLFLISTKAGGLGVNLPAANRVVIFDVSWNPSHDIQSIFRTYRFGQTKPVYVYRLVAQGTMEEKIYDRQVTKQSLSQRVVDEHQIDRHFKADDLIQLYTLNVDTFDPDSDPATRFVLPKDGILADLLAKEARWISRYHLHDSLLENIESEVLTEEERREAWREYEDERTYRPPPPPPQQQNQSGASAAAAASMAYAQQMYQQQLRMQQWQQMQQQQQSMRAGSSGGASRQQARNRAGGPPQLTPAPPAGSASLNQQQQQQQQQRLLLQQQQQQQQQISLLKAQYPMQFVHIRNELLKQRPELSGNPPMLDQFACEFLLQWLHGQHTGASVSSNAASSVRL</sequence>
<keyword evidence="6" id="KW-0067">ATP-binding</keyword>
<feature type="compositionally biased region" description="Low complexity" evidence="9">
    <location>
        <begin position="319"/>
        <end position="329"/>
    </location>
</feature>
<feature type="compositionally biased region" description="Acidic residues" evidence="9">
    <location>
        <begin position="1180"/>
        <end position="1199"/>
    </location>
</feature>
<feature type="region of interest" description="Disordered" evidence="9">
    <location>
        <begin position="1178"/>
        <end position="1255"/>
    </location>
</feature>
<keyword evidence="8" id="KW-0539">Nucleus</keyword>
<comment type="similarity">
    <text evidence="2">Belongs to the SNF2/RAD54 helicase family.</text>
</comment>
<dbReference type="GO" id="GO:0016887">
    <property type="term" value="F:ATP hydrolysis activity"/>
    <property type="evidence" value="ECO:0007669"/>
    <property type="project" value="InterPro"/>
</dbReference>
<feature type="compositionally biased region" description="Basic and acidic residues" evidence="9">
    <location>
        <begin position="163"/>
        <end position="179"/>
    </location>
</feature>
<dbReference type="InterPro" id="IPR044574">
    <property type="entry name" value="ARIP4-like"/>
</dbReference>
<feature type="compositionally biased region" description="Acidic residues" evidence="9">
    <location>
        <begin position="40"/>
        <end position="72"/>
    </location>
</feature>
<gene>
    <name evidence="12" type="ORF">BOX15_Mlig003804g2</name>
</gene>